<accession>A0ABR1HJN3</accession>
<reference evidence="2 3" key="1">
    <citation type="journal article" date="2025" name="Microbiol. Resour. Announc.">
        <title>Draft genome sequences for Neonectria magnoliae and Neonectria punicea, canker pathogens of Liriodendron tulipifera and Acer saccharum in West Virginia.</title>
        <authorList>
            <person name="Petronek H.M."/>
            <person name="Kasson M.T."/>
            <person name="Metheny A.M."/>
            <person name="Stauder C.M."/>
            <person name="Lovett B."/>
            <person name="Lynch S.C."/>
            <person name="Garnas J.R."/>
            <person name="Kasson L.R."/>
            <person name="Stajich J.E."/>
        </authorList>
    </citation>
    <scope>NUCLEOTIDE SEQUENCE [LARGE SCALE GENOMIC DNA]</scope>
    <source>
        <strain evidence="2 3">NRRL 64653</strain>
    </source>
</reference>
<evidence type="ECO:0000313" key="3">
    <source>
        <dbReference type="Proteomes" id="UP001498476"/>
    </source>
</evidence>
<feature type="signal peptide" evidence="1">
    <location>
        <begin position="1"/>
        <end position="15"/>
    </location>
</feature>
<protein>
    <recommendedName>
        <fullName evidence="4">Hydrophobin</fullName>
    </recommendedName>
</protein>
<evidence type="ECO:0000313" key="2">
    <source>
        <dbReference type="EMBL" id="KAK7421199.1"/>
    </source>
</evidence>
<name>A0ABR1HJN3_9HYPO</name>
<proteinExistence type="predicted"/>
<keyword evidence="3" id="KW-1185">Reference proteome</keyword>
<dbReference type="EMBL" id="JAZAVJ010000024">
    <property type="protein sequence ID" value="KAK7421199.1"/>
    <property type="molecule type" value="Genomic_DNA"/>
</dbReference>
<evidence type="ECO:0000256" key="1">
    <source>
        <dbReference type="SAM" id="SignalP"/>
    </source>
</evidence>
<organism evidence="2 3">
    <name type="scientific">Neonectria punicea</name>
    <dbReference type="NCBI Taxonomy" id="979145"/>
    <lineage>
        <taxon>Eukaryota</taxon>
        <taxon>Fungi</taxon>
        <taxon>Dikarya</taxon>
        <taxon>Ascomycota</taxon>
        <taxon>Pezizomycotina</taxon>
        <taxon>Sordariomycetes</taxon>
        <taxon>Hypocreomycetidae</taxon>
        <taxon>Hypocreales</taxon>
        <taxon>Nectriaceae</taxon>
        <taxon>Neonectria</taxon>
    </lineage>
</organism>
<dbReference type="Proteomes" id="UP001498476">
    <property type="component" value="Unassembled WGS sequence"/>
</dbReference>
<comment type="caution">
    <text evidence="2">The sequence shown here is derived from an EMBL/GenBank/DDBJ whole genome shotgun (WGS) entry which is preliminary data.</text>
</comment>
<evidence type="ECO:0008006" key="4">
    <source>
        <dbReference type="Google" id="ProtNLM"/>
    </source>
</evidence>
<sequence length="88" mass="8969">MKVTAILVLPVLALAAAVPKIEDRQVPELPPLPLSPACLTDITGISACVPGGVNQNTVLTNLLGCPLLVIFKALDCIISGLGSGLPTK</sequence>
<feature type="chain" id="PRO_5046420003" description="Hydrophobin" evidence="1">
    <location>
        <begin position="16"/>
        <end position="88"/>
    </location>
</feature>
<gene>
    <name evidence="2" type="ORF">QQX98_002329</name>
</gene>
<keyword evidence="1" id="KW-0732">Signal</keyword>